<dbReference type="AlphaFoldDB" id="A0A0V0QXT3"/>
<dbReference type="PANTHER" id="PTHR12969:SF7">
    <property type="entry name" value="INTRAFLAGELLAR TRANSPORT PROTEIN 52 HOMOLOG"/>
    <property type="match status" value="1"/>
</dbReference>
<reference evidence="4 5" key="1">
    <citation type="journal article" date="2015" name="Sci. Rep.">
        <title>Genome of the facultative scuticociliatosis pathogen Pseudocohnilembus persalinus provides insight into its virulence through horizontal gene transfer.</title>
        <authorList>
            <person name="Xiong J."/>
            <person name="Wang G."/>
            <person name="Cheng J."/>
            <person name="Tian M."/>
            <person name="Pan X."/>
            <person name="Warren A."/>
            <person name="Jiang C."/>
            <person name="Yuan D."/>
            <person name="Miao W."/>
        </authorList>
    </citation>
    <scope>NUCLEOTIDE SEQUENCE [LARGE SCALE GENOMIC DNA]</scope>
    <source>
        <strain evidence="4">36N120E</strain>
    </source>
</reference>
<dbReference type="InterPro" id="IPR048643">
    <property type="entry name" value="Itf52_C"/>
</dbReference>
<name>A0A0V0QXT3_PSEPJ</name>
<dbReference type="OrthoDB" id="10259368at2759"/>
<sequence>MSEQQTNQICNLNKEEIIYEKLKHAHLIIFSGSREPFTENEINVLSRYLEEGGNVLCLLNEGGDDKNNTNINALTEKYGIECNSDCVVRTCFAKYFHPKEAYITNGILNQEVARQANSWTQEQVKKPQNQFLSNIIGKDEEDEYTKEQNRGGLDFVYVNGATLKCDNKAIPFLGSGPLSYPSNRPVGCAYIDKKSQGKLVVMGSYEMFTDEYFEKEDNAKIFDFLIKLFFSKNVQFDKREEDQVYTKNYPQIPDISELADKLKSCLQETDDLPLDYNELFNQELFKFDTDLIPEAVGLYIKIGVKHEPLTLIVPQFETPMLGLQPAIFPPILRELPPPSLEQFDLDEEFASEKVRLAQLTNKCFNKDIEYFVKTSGDILGISDKVSTKHNSKAILAYILKELVQLKKFNQ</sequence>
<proteinExistence type="predicted"/>
<dbReference type="Pfam" id="PF21178">
    <property type="entry name" value="Itf52_C"/>
    <property type="match status" value="1"/>
</dbReference>
<dbReference type="InterPro" id="IPR055460">
    <property type="entry name" value="IFT52_central"/>
</dbReference>
<dbReference type="GO" id="GO:0030992">
    <property type="term" value="C:intraciliary transport particle B"/>
    <property type="evidence" value="ECO:0007669"/>
    <property type="project" value="TreeGrafter"/>
</dbReference>
<dbReference type="GO" id="GO:0060271">
    <property type="term" value="P:cilium assembly"/>
    <property type="evidence" value="ECO:0007669"/>
    <property type="project" value="TreeGrafter"/>
</dbReference>
<dbReference type="Pfam" id="PF23355">
    <property type="entry name" value="IFT52_GIFT"/>
    <property type="match status" value="1"/>
</dbReference>
<evidence type="ECO:0000313" key="4">
    <source>
        <dbReference type="EMBL" id="KRX07177.1"/>
    </source>
</evidence>
<dbReference type="Pfam" id="PF23352">
    <property type="entry name" value="IFT52_central"/>
    <property type="match status" value="1"/>
</dbReference>
<dbReference type="GO" id="GO:0005814">
    <property type="term" value="C:centriole"/>
    <property type="evidence" value="ECO:0007669"/>
    <property type="project" value="TreeGrafter"/>
</dbReference>
<keyword evidence="5" id="KW-1185">Reference proteome</keyword>
<evidence type="ECO:0000259" key="1">
    <source>
        <dbReference type="Pfam" id="PF21178"/>
    </source>
</evidence>
<dbReference type="CDD" id="cd23683">
    <property type="entry name" value="IFT52_CTD"/>
    <property type="match status" value="1"/>
</dbReference>
<dbReference type="InParanoid" id="A0A0V0QXT3"/>
<dbReference type="GO" id="GO:0005929">
    <property type="term" value="C:cilium"/>
    <property type="evidence" value="ECO:0007669"/>
    <property type="project" value="TreeGrafter"/>
</dbReference>
<dbReference type="OMA" id="ACLHAPD"/>
<comment type="caution">
    <text evidence="4">The sequence shown here is derived from an EMBL/GenBank/DDBJ whole genome shotgun (WGS) entry which is preliminary data.</text>
</comment>
<accession>A0A0V0QXT3</accession>
<gene>
    <name evidence="4" type="ORF">PPERSA_00087</name>
</gene>
<feature type="domain" description="IFT52 central" evidence="2">
    <location>
        <begin position="258"/>
        <end position="338"/>
    </location>
</feature>
<dbReference type="PANTHER" id="PTHR12969">
    <property type="entry name" value="NGD5/OSM-6/IFT52"/>
    <property type="match status" value="1"/>
</dbReference>
<evidence type="ECO:0000313" key="5">
    <source>
        <dbReference type="Proteomes" id="UP000054937"/>
    </source>
</evidence>
<evidence type="ECO:0000259" key="2">
    <source>
        <dbReference type="Pfam" id="PF23352"/>
    </source>
</evidence>
<evidence type="ECO:0008006" key="6">
    <source>
        <dbReference type="Google" id="ProtNLM"/>
    </source>
</evidence>
<feature type="domain" description="IFT52 GIFT" evidence="3">
    <location>
        <begin position="11"/>
        <end position="239"/>
    </location>
</feature>
<dbReference type="InterPro" id="IPR055458">
    <property type="entry name" value="IFT52_GIFT"/>
</dbReference>
<organism evidence="4 5">
    <name type="scientific">Pseudocohnilembus persalinus</name>
    <name type="common">Ciliate</name>
    <dbReference type="NCBI Taxonomy" id="266149"/>
    <lineage>
        <taxon>Eukaryota</taxon>
        <taxon>Sar</taxon>
        <taxon>Alveolata</taxon>
        <taxon>Ciliophora</taxon>
        <taxon>Intramacronucleata</taxon>
        <taxon>Oligohymenophorea</taxon>
        <taxon>Scuticociliatia</taxon>
        <taxon>Philasterida</taxon>
        <taxon>Pseudocohnilembidae</taxon>
        <taxon>Pseudocohnilembus</taxon>
    </lineage>
</organism>
<dbReference type="InterPro" id="IPR039975">
    <property type="entry name" value="IFT52"/>
</dbReference>
<feature type="domain" description="Intraflagellar transport protein 52 C-terminal" evidence="1">
    <location>
        <begin position="349"/>
        <end position="399"/>
    </location>
</feature>
<dbReference type="Proteomes" id="UP000054937">
    <property type="component" value="Unassembled WGS sequence"/>
</dbReference>
<dbReference type="GO" id="GO:0042073">
    <property type="term" value="P:intraciliary transport"/>
    <property type="evidence" value="ECO:0007669"/>
    <property type="project" value="TreeGrafter"/>
</dbReference>
<evidence type="ECO:0000259" key="3">
    <source>
        <dbReference type="Pfam" id="PF23355"/>
    </source>
</evidence>
<dbReference type="Gene3D" id="6.10.250.2800">
    <property type="match status" value="1"/>
</dbReference>
<dbReference type="EMBL" id="LDAU01000086">
    <property type="protein sequence ID" value="KRX07177.1"/>
    <property type="molecule type" value="Genomic_DNA"/>
</dbReference>
<protein>
    <recommendedName>
        <fullName evidence="6">Intraflagellar transport protein 52</fullName>
    </recommendedName>
</protein>